<dbReference type="GO" id="GO:0005886">
    <property type="term" value="C:plasma membrane"/>
    <property type="evidence" value="ECO:0007669"/>
    <property type="project" value="UniProtKB-SubCell"/>
</dbReference>
<dbReference type="InterPro" id="IPR000917">
    <property type="entry name" value="Sulfatase_N"/>
</dbReference>
<dbReference type="Gene3D" id="3.40.720.10">
    <property type="entry name" value="Alkaline Phosphatase, subunit A"/>
    <property type="match status" value="1"/>
</dbReference>
<feature type="transmembrane region" description="Helical" evidence="6">
    <location>
        <begin position="142"/>
        <end position="163"/>
    </location>
</feature>
<evidence type="ECO:0000256" key="4">
    <source>
        <dbReference type="ARBA" id="ARBA00022989"/>
    </source>
</evidence>
<evidence type="ECO:0000256" key="3">
    <source>
        <dbReference type="ARBA" id="ARBA00022692"/>
    </source>
</evidence>
<reference evidence="8 9" key="1">
    <citation type="submission" date="2016-10" db="EMBL/GenBank/DDBJ databases">
        <authorList>
            <person name="Varghese N."/>
            <person name="Submissions S."/>
        </authorList>
    </citation>
    <scope>NUCLEOTIDE SEQUENCE [LARGE SCALE GENOMIC DNA]</scope>
    <source>
        <strain evidence="8 9">Mar_2010_102</strain>
    </source>
</reference>
<evidence type="ECO:0000256" key="6">
    <source>
        <dbReference type="SAM" id="Phobius"/>
    </source>
</evidence>
<evidence type="ECO:0000256" key="1">
    <source>
        <dbReference type="ARBA" id="ARBA00004651"/>
    </source>
</evidence>
<comment type="subcellular location">
    <subcellularLocation>
        <location evidence="1">Cell membrane</location>
        <topology evidence="1">Multi-pass membrane protein</topology>
    </subcellularLocation>
</comment>
<dbReference type="AlphaFoldDB" id="A0A1H1KWR0"/>
<dbReference type="EMBL" id="LT629745">
    <property type="protein sequence ID" value="SDR66577.1"/>
    <property type="molecule type" value="Genomic_DNA"/>
</dbReference>
<feature type="domain" description="Sulfatase N-terminal" evidence="7">
    <location>
        <begin position="283"/>
        <end position="572"/>
    </location>
</feature>
<evidence type="ECO:0000313" key="8">
    <source>
        <dbReference type="EMBL" id="SDR66577.1"/>
    </source>
</evidence>
<keyword evidence="5 6" id="KW-0472">Membrane</keyword>
<dbReference type="CDD" id="cd16015">
    <property type="entry name" value="LTA_synthase"/>
    <property type="match status" value="1"/>
</dbReference>
<proteinExistence type="predicted"/>
<evidence type="ECO:0000256" key="5">
    <source>
        <dbReference type="ARBA" id="ARBA00023136"/>
    </source>
</evidence>
<organism evidence="8 9">
    <name type="scientific">Christiangramia echinicola</name>
    <dbReference type="NCBI Taxonomy" id="279359"/>
    <lineage>
        <taxon>Bacteria</taxon>
        <taxon>Pseudomonadati</taxon>
        <taxon>Bacteroidota</taxon>
        <taxon>Flavobacteriia</taxon>
        <taxon>Flavobacteriales</taxon>
        <taxon>Flavobacteriaceae</taxon>
        <taxon>Christiangramia</taxon>
    </lineage>
</organism>
<dbReference type="InterPro" id="IPR050448">
    <property type="entry name" value="OpgB/LTA_synthase_biosynth"/>
</dbReference>
<keyword evidence="2" id="KW-1003">Cell membrane</keyword>
<keyword evidence="3 6" id="KW-0812">Transmembrane</keyword>
<feature type="transmembrane region" description="Helical" evidence="6">
    <location>
        <begin position="100"/>
        <end position="122"/>
    </location>
</feature>
<sequence length="681" mass="78610">MSLKSKSGKTGVLKKIAFSTSKFALLSFIFLGFLFVLSGVEIGLGLLNHSMESSFFSLWGWSCLEDLKFFFSFILPAYLVYLPLHLLIPRITNIIFKTGLVLFFLIQLSLVFYYNTTLLLLGSDIFGYSLEEITQTVGASGSLSFTPFLILLLFISILIFALVFLPKKIIIKREIGIVLPVTSLLFIGLGISDRLQMANMKSEFESNLIRNKFQHFYTAAYGHFNPELYEVDIYAESYLGDFNSNYSIAEPIEYLDETNYPFLRKELKRDVLTPFFETKEQAPDIVIIIVEGLGRAFTNRGAYLGNFTPFLDSLSNKSLYWPNFLSNGGRTFAVLPSLLGSMPFGENGFMDMEKNMPDELSLLNLLQENGYNTNFYYGGNSEFDKMAMYLKKNKVDRIVDENDFPGSYKKIPASASGFTWGYGDKEMFRYYFDLKKKDPKSPKLDVMLTVSMHSPFITDETEKYELLFEERLEDFGFSEEKKERYRNYQKQYSSVLFTDEALRQFFQEYKKDDKFNNTIFIITGDHRIPEIPMASKIDRYHVPLLIYSPLLKRQEEFESISSHFDVAPSLISFLKNNYALKAPESNSFIGAGLDTTRSFQNIHNIPLKQTKTELIDFVMGEYHLNGDNLYRLTRDFKEEPVQDEAKKDELRNAFNQFKRKNAEVIEGKKILPDSLIRKYSQ</sequence>
<accession>A0A1H1KWR0</accession>
<dbReference type="RefSeq" id="WP_089661014.1">
    <property type="nucleotide sequence ID" value="NZ_LT629745.1"/>
</dbReference>
<dbReference type="InterPro" id="IPR017850">
    <property type="entry name" value="Alkaline_phosphatase_core_sf"/>
</dbReference>
<dbReference type="STRING" id="1250231.SAMN04488552_0301"/>
<gene>
    <name evidence="8" type="ORF">SAMN04488552_0301</name>
</gene>
<dbReference type="Proteomes" id="UP000198858">
    <property type="component" value="Chromosome I"/>
</dbReference>
<evidence type="ECO:0000259" key="7">
    <source>
        <dbReference type="Pfam" id="PF00884"/>
    </source>
</evidence>
<name>A0A1H1KWR0_9FLAO</name>
<feature type="transmembrane region" description="Helical" evidence="6">
    <location>
        <begin position="175"/>
        <end position="192"/>
    </location>
</feature>
<keyword evidence="4 6" id="KW-1133">Transmembrane helix</keyword>
<evidence type="ECO:0000256" key="2">
    <source>
        <dbReference type="ARBA" id="ARBA00022475"/>
    </source>
</evidence>
<dbReference type="PANTHER" id="PTHR47371">
    <property type="entry name" value="LIPOTEICHOIC ACID SYNTHASE"/>
    <property type="match status" value="1"/>
</dbReference>
<dbReference type="SUPFAM" id="SSF53649">
    <property type="entry name" value="Alkaline phosphatase-like"/>
    <property type="match status" value="1"/>
</dbReference>
<feature type="transmembrane region" description="Helical" evidence="6">
    <location>
        <begin position="67"/>
        <end position="88"/>
    </location>
</feature>
<feature type="transmembrane region" description="Helical" evidence="6">
    <location>
        <begin position="23"/>
        <end position="47"/>
    </location>
</feature>
<dbReference type="PANTHER" id="PTHR47371:SF3">
    <property type="entry name" value="PHOSPHOGLYCEROL TRANSFERASE I"/>
    <property type="match status" value="1"/>
</dbReference>
<dbReference type="Pfam" id="PF00884">
    <property type="entry name" value="Sulfatase"/>
    <property type="match status" value="1"/>
</dbReference>
<protein>
    <submittedName>
        <fullName evidence="8">Uncharacterized sulfatase</fullName>
    </submittedName>
</protein>
<keyword evidence="9" id="KW-1185">Reference proteome</keyword>
<evidence type="ECO:0000313" key="9">
    <source>
        <dbReference type="Proteomes" id="UP000198858"/>
    </source>
</evidence>